<comment type="caution">
    <text evidence="2">The sequence shown here is derived from an EMBL/GenBank/DDBJ whole genome shotgun (WGS) entry which is preliminary data.</text>
</comment>
<feature type="transmembrane region" description="Helical" evidence="1">
    <location>
        <begin position="96"/>
        <end position="117"/>
    </location>
</feature>
<dbReference type="NCBIfam" id="TIGR02838">
    <property type="entry name" value="spore_V_AC"/>
    <property type="match status" value="1"/>
</dbReference>
<protein>
    <submittedName>
        <fullName evidence="2">Stage V sporulation protein AC</fullName>
    </submittedName>
</protein>
<dbReference type="EMBL" id="JAPQFJ010000007">
    <property type="protein sequence ID" value="MCY6958604.1"/>
    <property type="molecule type" value="Genomic_DNA"/>
</dbReference>
<evidence type="ECO:0000256" key="1">
    <source>
        <dbReference type="SAM" id="Phobius"/>
    </source>
</evidence>
<organism evidence="2 3">
    <name type="scientific">Clostridium brassicae</name>
    <dbReference type="NCBI Taxonomy" id="2999072"/>
    <lineage>
        <taxon>Bacteria</taxon>
        <taxon>Bacillati</taxon>
        <taxon>Bacillota</taxon>
        <taxon>Clostridia</taxon>
        <taxon>Eubacteriales</taxon>
        <taxon>Clostridiaceae</taxon>
        <taxon>Clostridium</taxon>
    </lineage>
</organism>
<feature type="transmembrane region" description="Helical" evidence="1">
    <location>
        <begin position="69"/>
        <end position="90"/>
    </location>
</feature>
<dbReference type="Pfam" id="PF03862">
    <property type="entry name" value="SpoVAC_SpoVAEB"/>
    <property type="match status" value="1"/>
</dbReference>
<dbReference type="InterPro" id="IPR005562">
    <property type="entry name" value="SpoVA"/>
</dbReference>
<proteinExistence type="predicted"/>
<dbReference type="InterPro" id="IPR014203">
    <property type="entry name" value="Spore_V_AC"/>
</dbReference>
<gene>
    <name evidence="2" type="primary">spoVAC</name>
    <name evidence="2" type="ORF">OW729_08310</name>
</gene>
<accession>A0ABT4D8G9</accession>
<dbReference type="PANTHER" id="PTHR38450:SF1">
    <property type="entry name" value="STAGE V SPORULATION PROTEIN AC"/>
    <property type="match status" value="1"/>
</dbReference>
<dbReference type="RefSeq" id="WP_268061023.1">
    <property type="nucleotide sequence ID" value="NZ_JAPQFJ010000007.1"/>
</dbReference>
<keyword evidence="1" id="KW-0472">Membrane</keyword>
<name>A0ABT4D8G9_9CLOT</name>
<evidence type="ECO:0000313" key="3">
    <source>
        <dbReference type="Proteomes" id="UP001144612"/>
    </source>
</evidence>
<keyword evidence="1" id="KW-1133">Transmembrane helix</keyword>
<dbReference type="PANTHER" id="PTHR38450">
    <property type="entry name" value="STAGE V SPORULATION PROTEIN AC-RELATED"/>
    <property type="match status" value="1"/>
</dbReference>
<keyword evidence="3" id="KW-1185">Reference proteome</keyword>
<reference evidence="2" key="1">
    <citation type="submission" date="2022-12" db="EMBL/GenBank/DDBJ databases">
        <title>Clostridium sp. nov., isolated from industrial wastewater.</title>
        <authorList>
            <person name="Jiayan W."/>
        </authorList>
    </citation>
    <scope>NUCLEOTIDE SEQUENCE</scope>
    <source>
        <strain evidence="2">ZC22-4</strain>
    </source>
</reference>
<dbReference type="Proteomes" id="UP001144612">
    <property type="component" value="Unassembled WGS sequence"/>
</dbReference>
<sequence length="159" mass="17119">MNKNQQQKKEQKQEEKVKQKFNTITEQKIPKSNLIGDCIKAFVVGGLICDIGQFFNNFYMNIGYGKQDAGTLASITLIFIGALLTGIGIYDKIGDFAGAGSVVPITGFANSVVAPAIEFKKEGFVFGVGAKMFTIAGPVLVYGIGSSVIVGIIYYFITI</sequence>
<keyword evidence="1" id="KW-0812">Transmembrane</keyword>
<feature type="transmembrane region" description="Helical" evidence="1">
    <location>
        <begin position="124"/>
        <end position="157"/>
    </location>
</feature>
<evidence type="ECO:0000313" key="2">
    <source>
        <dbReference type="EMBL" id="MCY6958604.1"/>
    </source>
</evidence>